<reference evidence="2" key="1">
    <citation type="submission" date="2023-01" db="EMBL/GenBank/DDBJ databases">
        <title>Genome sequencing of Photorhabdus bodei 09-20.</title>
        <authorList>
            <person name="Kalindamar S."/>
            <person name="Kumru S."/>
        </authorList>
    </citation>
    <scope>NUCLEOTIDE SEQUENCE</scope>
    <source>
        <strain evidence="2">09-20</strain>
    </source>
</reference>
<dbReference type="InterPro" id="IPR041256">
    <property type="entry name" value="CdiI_4"/>
</dbReference>
<dbReference type="EMBL" id="JAQMFO010000091">
    <property type="protein sequence ID" value="MDB6375160.1"/>
    <property type="molecule type" value="Genomic_DNA"/>
</dbReference>
<name>A0AAW6BR80_9GAMM</name>
<sequence length="119" mass="13778">MKVLFGKLDDSSTLEENVTAYFDIMYNDNLFLKAIENIVQKRSFVIDGAYCNFPDMDSYYEEEHFDGVEFACGYPPEDEDISIVSEKICYNYVCLACEKYLQLHPEDTEQVKSLLAQLP</sequence>
<protein>
    <submittedName>
        <fullName evidence="2">Ribonuclease toxin immunity protein CdiI</fullName>
    </submittedName>
</protein>
<evidence type="ECO:0000259" key="1">
    <source>
        <dbReference type="Pfam" id="PF18624"/>
    </source>
</evidence>
<dbReference type="Pfam" id="PF18624">
    <property type="entry name" value="CdiI_4"/>
    <property type="match status" value="1"/>
</dbReference>
<proteinExistence type="predicted"/>
<dbReference type="AlphaFoldDB" id="A0AAW6BR80"/>
<accession>A0AAW6BR80</accession>
<feature type="domain" description="CDI immunity protein" evidence="1">
    <location>
        <begin position="15"/>
        <end position="115"/>
    </location>
</feature>
<dbReference type="NCBIfam" id="NF033826">
    <property type="entry name" value="immun_CdiI"/>
    <property type="match status" value="1"/>
</dbReference>
<comment type="caution">
    <text evidence="2">The sequence shown here is derived from an EMBL/GenBank/DDBJ whole genome shotgun (WGS) entry which is preliminary data.</text>
</comment>
<organism evidence="2 3">
    <name type="scientific">Photorhabdus bodei</name>
    <dbReference type="NCBI Taxonomy" id="2029681"/>
    <lineage>
        <taxon>Bacteria</taxon>
        <taxon>Pseudomonadati</taxon>
        <taxon>Pseudomonadota</taxon>
        <taxon>Gammaproteobacteria</taxon>
        <taxon>Enterobacterales</taxon>
        <taxon>Morganellaceae</taxon>
        <taxon>Photorhabdus</taxon>
    </lineage>
</organism>
<dbReference type="RefSeq" id="WP_271868184.1">
    <property type="nucleotide sequence ID" value="NZ_JAQMFO010000091.1"/>
</dbReference>
<dbReference type="Proteomes" id="UP001212996">
    <property type="component" value="Unassembled WGS sequence"/>
</dbReference>
<dbReference type="CDD" id="cd20688">
    <property type="entry name" value="CdiI_Ecoli_Nm-like"/>
    <property type="match status" value="1"/>
</dbReference>
<evidence type="ECO:0000313" key="2">
    <source>
        <dbReference type="EMBL" id="MDB6375160.1"/>
    </source>
</evidence>
<evidence type="ECO:0000313" key="3">
    <source>
        <dbReference type="Proteomes" id="UP001212996"/>
    </source>
</evidence>
<gene>
    <name evidence="2" type="primary">cdiI</name>
    <name evidence="2" type="ORF">PH362_25600</name>
</gene>